<evidence type="ECO:0000313" key="1">
    <source>
        <dbReference type="Ensembl" id="ENSNBRP00000019138.1"/>
    </source>
</evidence>
<dbReference type="AlphaFoldDB" id="A0A3Q4HFF7"/>
<evidence type="ECO:0000313" key="2">
    <source>
        <dbReference type="Proteomes" id="UP000261580"/>
    </source>
</evidence>
<proteinExistence type="predicted"/>
<dbReference type="Ensembl" id="ENSNBRT00000019649.1">
    <property type="protein sequence ID" value="ENSNBRP00000019138.1"/>
    <property type="gene ID" value="ENSNBRG00000014755.1"/>
</dbReference>
<organism evidence="1 2">
    <name type="scientific">Neolamprologus brichardi</name>
    <name type="common">Fairy cichlid</name>
    <name type="synonym">Lamprologus brichardi</name>
    <dbReference type="NCBI Taxonomy" id="32507"/>
    <lineage>
        <taxon>Eukaryota</taxon>
        <taxon>Metazoa</taxon>
        <taxon>Chordata</taxon>
        <taxon>Craniata</taxon>
        <taxon>Vertebrata</taxon>
        <taxon>Euteleostomi</taxon>
        <taxon>Actinopterygii</taxon>
        <taxon>Neopterygii</taxon>
        <taxon>Teleostei</taxon>
        <taxon>Neoteleostei</taxon>
        <taxon>Acanthomorphata</taxon>
        <taxon>Ovalentaria</taxon>
        <taxon>Cichlomorphae</taxon>
        <taxon>Cichliformes</taxon>
        <taxon>Cichlidae</taxon>
        <taxon>African cichlids</taxon>
        <taxon>Pseudocrenilabrinae</taxon>
        <taxon>Lamprologini</taxon>
        <taxon>Neolamprologus</taxon>
    </lineage>
</organism>
<dbReference type="GO" id="GO:0003676">
    <property type="term" value="F:nucleic acid binding"/>
    <property type="evidence" value="ECO:0007669"/>
    <property type="project" value="InterPro"/>
</dbReference>
<reference evidence="1" key="1">
    <citation type="submission" date="2025-08" db="UniProtKB">
        <authorList>
            <consortium name="Ensembl"/>
        </authorList>
    </citation>
    <scope>IDENTIFICATION</scope>
</reference>
<reference evidence="1" key="2">
    <citation type="submission" date="2025-09" db="UniProtKB">
        <authorList>
            <consortium name="Ensembl"/>
        </authorList>
    </citation>
    <scope>IDENTIFICATION</scope>
</reference>
<dbReference type="Proteomes" id="UP000261580">
    <property type="component" value="Unassembled WGS sequence"/>
</dbReference>
<accession>A0A3Q4HFF7</accession>
<dbReference type="InterPro" id="IPR036397">
    <property type="entry name" value="RNaseH_sf"/>
</dbReference>
<name>A0A3Q4HFF7_NEOBR</name>
<dbReference type="Gene3D" id="3.30.420.10">
    <property type="entry name" value="Ribonuclease H-like superfamily/Ribonuclease H"/>
    <property type="match status" value="1"/>
</dbReference>
<sequence length="91" mass="10322">MTVFAPTERGLSETTSRIWEWRGRNDLPAVLTSTRLNSLTNTPTLTDLRQMLVEEWDVISQQCVSKLVTSMTRRCQAVVAAHDSSTCYLFV</sequence>
<keyword evidence="2" id="KW-1185">Reference proteome</keyword>
<protein>
    <submittedName>
        <fullName evidence="1">Uncharacterized protein</fullName>
    </submittedName>
</protein>
<dbReference type="GeneTree" id="ENSGT00940000176839"/>